<evidence type="ECO:0000313" key="2">
    <source>
        <dbReference type="EMBL" id="PSR25972.1"/>
    </source>
</evidence>
<proteinExistence type="predicted"/>
<dbReference type="Proteomes" id="UP000242699">
    <property type="component" value="Unassembled WGS sequence"/>
</dbReference>
<dbReference type="Gene3D" id="1.20.120.520">
    <property type="entry name" value="nmb1532 protein domain like"/>
    <property type="match status" value="1"/>
</dbReference>
<dbReference type="Pfam" id="PF01814">
    <property type="entry name" value="Hemerythrin"/>
    <property type="match status" value="1"/>
</dbReference>
<name>A0A2T2WUS3_9FIRM</name>
<dbReference type="EMBL" id="PXYT01000046">
    <property type="protein sequence ID" value="PSR25972.1"/>
    <property type="molecule type" value="Genomic_DNA"/>
</dbReference>
<organism evidence="2 3">
    <name type="scientific">Sulfobacillus benefaciens</name>
    <dbReference type="NCBI Taxonomy" id="453960"/>
    <lineage>
        <taxon>Bacteria</taxon>
        <taxon>Bacillati</taxon>
        <taxon>Bacillota</taxon>
        <taxon>Clostridia</taxon>
        <taxon>Eubacteriales</taxon>
        <taxon>Clostridiales Family XVII. Incertae Sedis</taxon>
        <taxon>Sulfobacillus</taxon>
    </lineage>
</organism>
<feature type="domain" description="Hemerythrin-like" evidence="1">
    <location>
        <begin position="6"/>
        <end position="119"/>
    </location>
</feature>
<reference evidence="2 3" key="1">
    <citation type="journal article" date="2014" name="BMC Genomics">
        <title>Comparison of environmental and isolate Sulfobacillus genomes reveals diverse carbon, sulfur, nitrogen, and hydrogen metabolisms.</title>
        <authorList>
            <person name="Justice N.B."/>
            <person name="Norman A."/>
            <person name="Brown C.T."/>
            <person name="Singh A."/>
            <person name="Thomas B.C."/>
            <person name="Banfield J.F."/>
        </authorList>
    </citation>
    <scope>NUCLEOTIDE SEQUENCE [LARGE SCALE GENOMIC DNA]</scope>
    <source>
        <strain evidence="2">AMDSBA1</strain>
    </source>
</reference>
<dbReference type="AlphaFoldDB" id="A0A2T2WUS3"/>
<dbReference type="InterPro" id="IPR012312">
    <property type="entry name" value="Hemerythrin-like"/>
</dbReference>
<accession>A0A2T2WUS3</accession>
<protein>
    <recommendedName>
        <fullName evidence="1">Hemerythrin-like domain-containing protein</fullName>
    </recommendedName>
</protein>
<evidence type="ECO:0000259" key="1">
    <source>
        <dbReference type="Pfam" id="PF01814"/>
    </source>
</evidence>
<sequence>MSNQEIAEAMRNHHALMAQQLHTLAGHVVTQKEEWGTARNEVGMYLTDDILPHAAAEELTIYRVAAQVDSMKGLIDSMLFEHGVIREIREELMGASMWEEAVTFSTEAAKLFEIHAEKENRFIIAVLEPRSDVDLASVLGDMHHLLSR</sequence>
<gene>
    <name evidence="2" type="ORF">C7B43_15550</name>
</gene>
<comment type="caution">
    <text evidence="2">The sequence shown here is derived from an EMBL/GenBank/DDBJ whole genome shotgun (WGS) entry which is preliminary data.</text>
</comment>
<evidence type="ECO:0000313" key="3">
    <source>
        <dbReference type="Proteomes" id="UP000242699"/>
    </source>
</evidence>